<keyword evidence="3" id="KW-0808">Transferase</keyword>
<dbReference type="InterPro" id="IPR001173">
    <property type="entry name" value="Glyco_trans_2-like"/>
</dbReference>
<dbReference type="GO" id="GO:0016757">
    <property type="term" value="F:glycosyltransferase activity"/>
    <property type="evidence" value="ECO:0007669"/>
    <property type="project" value="UniProtKB-KW"/>
</dbReference>
<evidence type="ECO:0000256" key="4">
    <source>
        <dbReference type="SAM" id="Phobius"/>
    </source>
</evidence>
<dbReference type="SUPFAM" id="SSF53448">
    <property type="entry name" value="Nucleotide-diphospho-sugar transferases"/>
    <property type="match status" value="1"/>
</dbReference>
<reference evidence="6" key="1">
    <citation type="submission" date="2018-05" db="EMBL/GenBank/DDBJ databases">
        <authorList>
            <person name="Lanie J.A."/>
            <person name="Ng W.-L."/>
            <person name="Kazmierczak K.M."/>
            <person name="Andrzejewski T.M."/>
            <person name="Davidsen T.M."/>
            <person name="Wayne K.J."/>
            <person name="Tettelin H."/>
            <person name="Glass J.I."/>
            <person name="Rusch D."/>
            <person name="Podicherti R."/>
            <person name="Tsui H.-C.T."/>
            <person name="Winkler M.E."/>
        </authorList>
    </citation>
    <scope>NUCLEOTIDE SEQUENCE</scope>
</reference>
<evidence type="ECO:0000256" key="3">
    <source>
        <dbReference type="ARBA" id="ARBA00022679"/>
    </source>
</evidence>
<dbReference type="PANTHER" id="PTHR43179">
    <property type="entry name" value="RHAMNOSYLTRANSFERASE WBBL"/>
    <property type="match status" value="1"/>
</dbReference>
<evidence type="ECO:0000256" key="1">
    <source>
        <dbReference type="ARBA" id="ARBA00006739"/>
    </source>
</evidence>
<keyword evidence="4" id="KW-0472">Membrane</keyword>
<keyword evidence="4" id="KW-0812">Transmembrane</keyword>
<feature type="domain" description="Glycosyltransferase 2-like" evidence="5">
    <location>
        <begin position="1"/>
        <end position="104"/>
    </location>
</feature>
<dbReference type="Pfam" id="PF00535">
    <property type="entry name" value="Glycos_transf_2"/>
    <property type="match status" value="1"/>
</dbReference>
<dbReference type="CDD" id="cd04186">
    <property type="entry name" value="GT_2_like_c"/>
    <property type="match status" value="1"/>
</dbReference>
<comment type="similarity">
    <text evidence="1">Belongs to the glycosyltransferase 2 family.</text>
</comment>
<protein>
    <recommendedName>
        <fullName evidence="5">Glycosyltransferase 2-like domain-containing protein</fullName>
    </recommendedName>
</protein>
<dbReference type="EMBL" id="UINC01035703">
    <property type="protein sequence ID" value="SVB28533.1"/>
    <property type="molecule type" value="Genomic_DNA"/>
</dbReference>
<sequence>VDNISTDKSQKICKEKYPDIKLIQNAENLGYCEGNNIGIRDAKGEYIVILNPDTQVESDWLDEFLDATKKYGDGLFQGKNVAVDNEKILRSTGNMIHLFGFGSARDKGVIDTEQLKDVEEINYASGTCLFTSATIMKKIGLFDPFLFLYHDDLDLGWRAACLNIKSFFVPSVKIKHVSSYSLQWSAKKFFWLERNRKYCLLTHYSLSTRKKMRLGLFVVDLLVFFFYLGKGMLKAKINADLEILKNRKIIQKRYTELEKIKTVPDKVLIEKFGDTVFIPEDVSNELTGKLFNRILGSITRYTKKRL</sequence>
<accession>A0A382CT92</accession>
<feature type="non-terminal residue" evidence="6">
    <location>
        <position position="1"/>
    </location>
</feature>
<keyword evidence="4" id="KW-1133">Transmembrane helix</keyword>
<gene>
    <name evidence="6" type="ORF">METZ01_LOCUS181387</name>
</gene>
<evidence type="ECO:0000259" key="5">
    <source>
        <dbReference type="Pfam" id="PF00535"/>
    </source>
</evidence>
<evidence type="ECO:0000313" key="6">
    <source>
        <dbReference type="EMBL" id="SVB28533.1"/>
    </source>
</evidence>
<keyword evidence="2" id="KW-0328">Glycosyltransferase</keyword>
<dbReference type="Gene3D" id="3.90.550.10">
    <property type="entry name" value="Spore Coat Polysaccharide Biosynthesis Protein SpsA, Chain A"/>
    <property type="match status" value="1"/>
</dbReference>
<name>A0A382CT92_9ZZZZ</name>
<evidence type="ECO:0000256" key="2">
    <source>
        <dbReference type="ARBA" id="ARBA00022676"/>
    </source>
</evidence>
<feature type="transmembrane region" description="Helical" evidence="4">
    <location>
        <begin position="212"/>
        <end position="229"/>
    </location>
</feature>
<dbReference type="InterPro" id="IPR029044">
    <property type="entry name" value="Nucleotide-diphossugar_trans"/>
</dbReference>
<organism evidence="6">
    <name type="scientific">marine metagenome</name>
    <dbReference type="NCBI Taxonomy" id="408172"/>
    <lineage>
        <taxon>unclassified sequences</taxon>
        <taxon>metagenomes</taxon>
        <taxon>ecological metagenomes</taxon>
    </lineage>
</organism>
<proteinExistence type="inferred from homology"/>
<dbReference type="PANTHER" id="PTHR43179:SF12">
    <property type="entry name" value="GALACTOFURANOSYLTRANSFERASE GLFT2"/>
    <property type="match status" value="1"/>
</dbReference>
<dbReference type="AlphaFoldDB" id="A0A382CT92"/>